<accession>A0A655CMS5</accession>
<organism evidence="2 3">
    <name type="scientific">Salmonella enterica subsp. enterica serovar Bovismorbificans</name>
    <dbReference type="NCBI Taxonomy" id="58097"/>
    <lineage>
        <taxon>Bacteria</taxon>
        <taxon>Pseudomonadati</taxon>
        <taxon>Pseudomonadota</taxon>
        <taxon>Gammaproteobacteria</taxon>
        <taxon>Enterobacterales</taxon>
        <taxon>Enterobacteriaceae</taxon>
        <taxon>Salmonella</taxon>
    </lineage>
</organism>
<evidence type="ECO:0000313" key="3">
    <source>
        <dbReference type="Proteomes" id="UP000041314"/>
    </source>
</evidence>
<feature type="compositionally biased region" description="Low complexity" evidence="1">
    <location>
        <begin position="56"/>
        <end position="71"/>
    </location>
</feature>
<protein>
    <submittedName>
        <fullName evidence="2">Uncharacterized protein</fullName>
    </submittedName>
</protein>
<sequence length="71" mass="8071">MVSNIDSIAIVFRVGGFAALHFQAKQRGQTTEHMSKRRHVFWVTWAEKAVNRTENTDQNGVNNGNNKTKNI</sequence>
<dbReference type="Proteomes" id="UP000041314">
    <property type="component" value="Unassembled WGS sequence"/>
</dbReference>
<gene>
    <name evidence="2" type="ORF">ERS008198_02229</name>
</gene>
<dbReference type="AlphaFoldDB" id="A0A655CMS5"/>
<evidence type="ECO:0000256" key="1">
    <source>
        <dbReference type="SAM" id="MobiDB-lite"/>
    </source>
</evidence>
<feature type="region of interest" description="Disordered" evidence="1">
    <location>
        <begin position="52"/>
        <end position="71"/>
    </location>
</feature>
<reference evidence="2 3" key="1">
    <citation type="submission" date="2015-03" db="EMBL/GenBank/DDBJ databases">
        <authorList>
            <consortium name="Pathogen Informatics"/>
        </authorList>
    </citation>
    <scope>NUCLEOTIDE SEQUENCE [LARGE SCALE GENOMIC DNA]</scope>
    <source>
        <strain evidence="2 3">A1104</strain>
    </source>
</reference>
<name>A0A655CMS5_SALET</name>
<proteinExistence type="predicted"/>
<evidence type="ECO:0000313" key="2">
    <source>
        <dbReference type="EMBL" id="CNU21943.1"/>
    </source>
</evidence>
<dbReference type="EMBL" id="CQPA01000014">
    <property type="protein sequence ID" value="CNU21943.1"/>
    <property type="molecule type" value="Genomic_DNA"/>
</dbReference>